<dbReference type="PROSITE" id="PS50994">
    <property type="entry name" value="INTEGRASE"/>
    <property type="match status" value="1"/>
</dbReference>
<evidence type="ECO:0000313" key="8">
    <source>
        <dbReference type="EMBL" id="GEU62898.1"/>
    </source>
</evidence>
<gene>
    <name evidence="8" type="ORF">Tci_034876</name>
</gene>
<dbReference type="Pfam" id="PF17917">
    <property type="entry name" value="RT_RNaseH"/>
    <property type="match status" value="1"/>
</dbReference>
<dbReference type="SUPFAM" id="SSF53098">
    <property type="entry name" value="Ribonuclease H-like"/>
    <property type="match status" value="1"/>
</dbReference>
<dbReference type="InterPro" id="IPR012337">
    <property type="entry name" value="RNaseH-like_sf"/>
</dbReference>
<dbReference type="PANTHER" id="PTHR37984">
    <property type="entry name" value="PROTEIN CBG26694"/>
    <property type="match status" value="1"/>
</dbReference>
<evidence type="ECO:0000256" key="3">
    <source>
        <dbReference type="ARBA" id="ARBA00022722"/>
    </source>
</evidence>
<dbReference type="CDD" id="cd09274">
    <property type="entry name" value="RNase_HI_RT_Ty3"/>
    <property type="match status" value="1"/>
</dbReference>
<evidence type="ECO:0000256" key="2">
    <source>
        <dbReference type="ARBA" id="ARBA00022695"/>
    </source>
</evidence>
<proteinExistence type="predicted"/>
<keyword evidence="5" id="KW-0378">Hydrolase</keyword>
<evidence type="ECO:0000256" key="1">
    <source>
        <dbReference type="ARBA" id="ARBA00022679"/>
    </source>
</evidence>
<dbReference type="Gene3D" id="3.10.10.10">
    <property type="entry name" value="HIV Type 1 Reverse Transcriptase, subunit A, domain 1"/>
    <property type="match status" value="1"/>
</dbReference>
<protein>
    <submittedName>
        <fullName evidence="8">Putative reverse transcriptase domain-containing protein</fullName>
    </submittedName>
</protein>
<dbReference type="Gene3D" id="1.10.340.70">
    <property type="match status" value="1"/>
</dbReference>
<dbReference type="AlphaFoldDB" id="A0A6L2LMJ5"/>
<reference evidence="8" key="1">
    <citation type="journal article" date="2019" name="Sci. Rep.">
        <title>Draft genome of Tanacetum cinerariifolium, the natural source of mosquito coil.</title>
        <authorList>
            <person name="Yamashiro T."/>
            <person name="Shiraishi A."/>
            <person name="Satake H."/>
            <person name="Nakayama K."/>
        </authorList>
    </citation>
    <scope>NUCLEOTIDE SEQUENCE</scope>
</reference>
<dbReference type="Gene3D" id="3.30.420.10">
    <property type="entry name" value="Ribonuclease H-like superfamily/Ribonuclease H"/>
    <property type="match status" value="1"/>
</dbReference>
<keyword evidence="3" id="KW-0540">Nuclease</keyword>
<dbReference type="GO" id="GO:0016787">
    <property type="term" value="F:hydrolase activity"/>
    <property type="evidence" value="ECO:0007669"/>
    <property type="project" value="UniProtKB-KW"/>
</dbReference>
<feature type="domain" description="Integrase catalytic" evidence="7">
    <location>
        <begin position="571"/>
        <end position="693"/>
    </location>
</feature>
<dbReference type="InterPro" id="IPR043502">
    <property type="entry name" value="DNA/RNA_pol_sf"/>
</dbReference>
<dbReference type="InterPro" id="IPR050951">
    <property type="entry name" value="Retrovirus_Pol_polyprotein"/>
</dbReference>
<dbReference type="Pfam" id="PF00665">
    <property type="entry name" value="rve"/>
    <property type="match status" value="1"/>
</dbReference>
<evidence type="ECO:0000259" key="7">
    <source>
        <dbReference type="PROSITE" id="PS50994"/>
    </source>
</evidence>
<dbReference type="GO" id="GO:0003676">
    <property type="term" value="F:nucleic acid binding"/>
    <property type="evidence" value="ECO:0007669"/>
    <property type="project" value="InterPro"/>
</dbReference>
<keyword evidence="1" id="KW-0808">Transferase</keyword>
<dbReference type="InterPro" id="IPR041373">
    <property type="entry name" value="RT_RNaseH"/>
</dbReference>
<keyword evidence="6 8" id="KW-0695">RNA-directed DNA polymerase</keyword>
<dbReference type="GO" id="GO:0015074">
    <property type="term" value="P:DNA integration"/>
    <property type="evidence" value="ECO:0007669"/>
    <property type="project" value="InterPro"/>
</dbReference>
<keyword evidence="2" id="KW-0548">Nucleotidyltransferase</keyword>
<organism evidence="8">
    <name type="scientific">Tanacetum cinerariifolium</name>
    <name type="common">Dalmatian daisy</name>
    <name type="synonym">Chrysanthemum cinerariifolium</name>
    <dbReference type="NCBI Taxonomy" id="118510"/>
    <lineage>
        <taxon>Eukaryota</taxon>
        <taxon>Viridiplantae</taxon>
        <taxon>Streptophyta</taxon>
        <taxon>Embryophyta</taxon>
        <taxon>Tracheophyta</taxon>
        <taxon>Spermatophyta</taxon>
        <taxon>Magnoliopsida</taxon>
        <taxon>eudicotyledons</taxon>
        <taxon>Gunneridae</taxon>
        <taxon>Pentapetalae</taxon>
        <taxon>asterids</taxon>
        <taxon>campanulids</taxon>
        <taxon>Asterales</taxon>
        <taxon>Asteraceae</taxon>
        <taxon>Asteroideae</taxon>
        <taxon>Anthemideae</taxon>
        <taxon>Anthemidinae</taxon>
        <taxon>Tanacetum</taxon>
    </lineage>
</organism>
<dbReference type="SUPFAM" id="SSF56672">
    <property type="entry name" value="DNA/RNA polymerases"/>
    <property type="match status" value="1"/>
</dbReference>
<dbReference type="InterPro" id="IPR043128">
    <property type="entry name" value="Rev_trsase/Diguanyl_cyclase"/>
</dbReference>
<evidence type="ECO:0000256" key="6">
    <source>
        <dbReference type="ARBA" id="ARBA00022918"/>
    </source>
</evidence>
<dbReference type="Pfam" id="PF17921">
    <property type="entry name" value="Integrase_H2C2"/>
    <property type="match status" value="1"/>
</dbReference>
<dbReference type="Gene3D" id="3.30.70.270">
    <property type="match status" value="1"/>
</dbReference>
<sequence length="779" mass="90134">MIKESVDAAIAAERSRQANAGNNASGSGQARGQVTAPVNSKVIILGVDVANQMGWTEIKKLMTTECCPAEELQRIENELWNLKVKEYNMVAYTQRFNELALMCPRMPTNLNEAMRMTHKLMEQKLQARNERILEGNKQKWRNFQSGNSSGQARELKEARGRAYAIKDAETSFVDTKFSSMLDINPVKIDTSYEVELVDRRVVSTNTVLKGCTLDLVNHVFEIDLMPIELVESDKGMSRLKIISCIKACVYPDDLPGLLPLRQVEFLIDLLSGAAPVARPPYRLAPSEMRELSEQLRELLEKGFIRPSSSSWGAPVLFMKKKDGIDCKFSKFDFWLDSVKFLGHVIDCNGVHADPAKIEAIRNWAAPTTPTEVRQFLGLARYYQRLPKENYATHDLELGAIIFALRLWRHYLYGTKSVVFTDHKSLKYILNQKELNMIQRRWIELLSDYDCEIRYHHGKANVVADTLSRKERIGPLRVRALMMTVHNDLPKKILKAQKEAMKKKNVKAKNFRRLIKQIFKFCPDGTHKMYQDLKLLYWWPNMKADIATYVSKCLTCIKVKAEHQKPFGLLQQPKIPVWKWERITMDFVSRLPRTPSGYDTIWVIVDRLTKSAHILPKKKTDTMEKLTQLYLKEIMCRHGVPISIISDRDSHFTSRFWKTLQKSLGISLDLSTAYHPQTDGQSERTIQMLEDMLRACMIDFGSDIVIPMDEIQLDDKLHRIEEPVEIVDREVKRLKQNRIPIVKVRWNSQRGLEFTWELKDQIKNEYPHLFTSNDEARKSR</sequence>
<accession>A0A6L2LMJ5</accession>
<dbReference type="GO" id="GO:0003964">
    <property type="term" value="F:RNA-directed DNA polymerase activity"/>
    <property type="evidence" value="ECO:0007669"/>
    <property type="project" value="UniProtKB-KW"/>
</dbReference>
<keyword evidence="4" id="KW-0255">Endonuclease</keyword>
<dbReference type="InterPro" id="IPR001584">
    <property type="entry name" value="Integrase_cat-core"/>
</dbReference>
<evidence type="ECO:0000256" key="5">
    <source>
        <dbReference type="ARBA" id="ARBA00022801"/>
    </source>
</evidence>
<dbReference type="PANTHER" id="PTHR37984:SF5">
    <property type="entry name" value="PROTEIN NYNRIN-LIKE"/>
    <property type="match status" value="1"/>
</dbReference>
<comment type="caution">
    <text evidence="8">The sequence shown here is derived from an EMBL/GenBank/DDBJ whole genome shotgun (WGS) entry which is preliminary data.</text>
</comment>
<dbReference type="EMBL" id="BKCJ010004753">
    <property type="protein sequence ID" value="GEU62898.1"/>
    <property type="molecule type" value="Genomic_DNA"/>
</dbReference>
<dbReference type="GO" id="GO:0004519">
    <property type="term" value="F:endonuclease activity"/>
    <property type="evidence" value="ECO:0007669"/>
    <property type="project" value="UniProtKB-KW"/>
</dbReference>
<evidence type="ECO:0000256" key="4">
    <source>
        <dbReference type="ARBA" id="ARBA00022759"/>
    </source>
</evidence>
<name>A0A6L2LMJ5_TANCI</name>
<dbReference type="InterPro" id="IPR036397">
    <property type="entry name" value="RNaseH_sf"/>
</dbReference>
<dbReference type="InterPro" id="IPR041588">
    <property type="entry name" value="Integrase_H2C2"/>
</dbReference>